<accession>A0A0J9CF43</accession>
<dbReference type="AlphaFoldDB" id="A0A0J9CF43"/>
<dbReference type="GO" id="GO:0008892">
    <property type="term" value="F:guanine deaminase activity"/>
    <property type="evidence" value="ECO:0007669"/>
    <property type="project" value="TreeGrafter"/>
</dbReference>
<evidence type="ECO:0000313" key="6">
    <source>
        <dbReference type="EMBL" id="KMW23642.1"/>
    </source>
</evidence>
<dbReference type="InterPro" id="IPR032466">
    <property type="entry name" value="Metal_Hydrolase"/>
</dbReference>
<evidence type="ECO:0000256" key="1">
    <source>
        <dbReference type="ARBA" id="ARBA00001947"/>
    </source>
</evidence>
<dbReference type="EMBL" id="ADLK01000005">
    <property type="protein sequence ID" value="KMW23642.1"/>
    <property type="molecule type" value="Genomic_DNA"/>
</dbReference>
<keyword evidence="3" id="KW-0378">Hydrolase</keyword>
<gene>
    <name evidence="6" type="ORF">HMPREF9470_00858</name>
</gene>
<feature type="domain" description="Amidohydrolase-related" evidence="5">
    <location>
        <begin position="60"/>
        <end position="432"/>
    </location>
</feature>
<dbReference type="Pfam" id="PF01979">
    <property type="entry name" value="Amidohydro_1"/>
    <property type="match status" value="1"/>
</dbReference>
<dbReference type="Gene3D" id="2.30.40.10">
    <property type="entry name" value="Urease, subunit C, domain 1"/>
    <property type="match status" value="1"/>
</dbReference>
<dbReference type="SUPFAM" id="SSF51338">
    <property type="entry name" value="Composite domain of metallo-dependent hydrolases"/>
    <property type="match status" value="1"/>
</dbReference>
<dbReference type="PANTHER" id="PTHR11271">
    <property type="entry name" value="GUANINE DEAMINASE"/>
    <property type="match status" value="1"/>
</dbReference>
<evidence type="ECO:0000259" key="5">
    <source>
        <dbReference type="Pfam" id="PF01979"/>
    </source>
</evidence>
<evidence type="ECO:0000313" key="7">
    <source>
        <dbReference type="Proteomes" id="UP000037392"/>
    </source>
</evidence>
<protein>
    <recommendedName>
        <fullName evidence="5">Amidohydrolase-related domain-containing protein</fullName>
    </recommendedName>
</protein>
<dbReference type="PATRIC" id="fig|742734.4.peg.912"/>
<evidence type="ECO:0000256" key="2">
    <source>
        <dbReference type="ARBA" id="ARBA00022723"/>
    </source>
</evidence>
<dbReference type="RefSeq" id="WP_048929281.1">
    <property type="nucleotide sequence ID" value="NZ_KQ235876.1"/>
</dbReference>
<dbReference type="InterPro" id="IPR006680">
    <property type="entry name" value="Amidohydro-rel"/>
</dbReference>
<dbReference type="GO" id="GO:0046098">
    <property type="term" value="P:guanine metabolic process"/>
    <property type="evidence" value="ECO:0007669"/>
    <property type="project" value="TreeGrafter"/>
</dbReference>
<comment type="cofactor">
    <cofactor evidence="1">
        <name>Zn(2+)</name>
        <dbReference type="ChEBI" id="CHEBI:29105"/>
    </cofactor>
</comment>
<dbReference type="GO" id="GO:0005829">
    <property type="term" value="C:cytosol"/>
    <property type="evidence" value="ECO:0007669"/>
    <property type="project" value="TreeGrafter"/>
</dbReference>
<dbReference type="GeneID" id="93165632"/>
<dbReference type="PANTHER" id="PTHR11271:SF6">
    <property type="entry name" value="GUANINE DEAMINASE"/>
    <property type="match status" value="1"/>
</dbReference>
<organism evidence="6 7">
    <name type="scientific">[Clostridium] citroniae WAL-19142</name>
    <dbReference type="NCBI Taxonomy" id="742734"/>
    <lineage>
        <taxon>Bacteria</taxon>
        <taxon>Bacillati</taxon>
        <taxon>Bacillota</taxon>
        <taxon>Clostridia</taxon>
        <taxon>Lachnospirales</taxon>
        <taxon>Lachnospiraceae</taxon>
        <taxon>Enterocloster</taxon>
    </lineage>
</organism>
<dbReference type="OrthoDB" id="9807210at2"/>
<comment type="caution">
    <text evidence="6">The sequence shown here is derived from an EMBL/GenBank/DDBJ whole genome shotgun (WGS) entry which is preliminary data.</text>
</comment>
<sequence length="437" mass="48948">MMENRVFALKGAVVYTEEKERFICHDNAYVVCENGVSAGVYRELPANYKDIQVMDYGSHVIIPGLCDLHLHAPQYGFRGLGRNIEADGWGTWFDIYAFPEESHYRDLEYAARAYERFTHDLMKTTTTRAVMFATIHRPATELLMSMLYKKGFAAYVGKVNMDRNSMEGLVETTEESLRETEEWLRDCRGLYGPVKPVITPRYVPTCTNQLLEGLGALAEKYNVPVQSHLSEGLDEIKWVNELEPGLTCYGEAYDRYGLMGSAVPAVMAHCVFPNEAEMELMRERKVMVAHCPECNMFAANIAPVREYLDSGIAVGLGSDMAGVGRLEMFQVVKHAILASRVRWAQTERGDDPDAVMGGLSWSEAFYLATKGGGSFWGKAGSFEPGYLFDAVVLDDTSIADLSRRSTCERIERLIQAGDDRNIVAKYIEGRLVYGSGK</sequence>
<dbReference type="Gene3D" id="3.20.20.140">
    <property type="entry name" value="Metal-dependent hydrolases"/>
    <property type="match status" value="1"/>
</dbReference>
<keyword evidence="4" id="KW-0862">Zinc</keyword>
<name>A0A0J9CF43_9FIRM</name>
<dbReference type="InterPro" id="IPR051607">
    <property type="entry name" value="Metallo-dep_hydrolases"/>
</dbReference>
<dbReference type="InterPro" id="IPR011059">
    <property type="entry name" value="Metal-dep_hydrolase_composite"/>
</dbReference>
<dbReference type="SUPFAM" id="SSF51556">
    <property type="entry name" value="Metallo-dependent hydrolases"/>
    <property type="match status" value="1"/>
</dbReference>
<reference evidence="6 7" key="1">
    <citation type="submission" date="2011-04" db="EMBL/GenBank/DDBJ databases">
        <title>The Genome Sequence of Clostridium citroniae WAL-19142.</title>
        <authorList>
            <consortium name="The Broad Institute Genome Sequencing Platform"/>
            <person name="Earl A."/>
            <person name="Ward D."/>
            <person name="Feldgarden M."/>
            <person name="Gevers D."/>
            <person name="Warren Y.A."/>
            <person name="Tyrrell K.L."/>
            <person name="Citron D.M."/>
            <person name="Goldstein E.J."/>
            <person name="Daigneault M."/>
            <person name="Allen-Vercoe E."/>
            <person name="Young S.K."/>
            <person name="Zeng Q."/>
            <person name="Gargeya S."/>
            <person name="Fitzgerald M."/>
            <person name="Haas B."/>
            <person name="Abouelleil A."/>
            <person name="Alvarado L."/>
            <person name="Arachchi H.M."/>
            <person name="Berlin A."/>
            <person name="Brown A."/>
            <person name="Chapman S.B."/>
            <person name="Chen Z."/>
            <person name="Dunbar C."/>
            <person name="Freedman E."/>
            <person name="Gearin G."/>
            <person name="Gellesch M."/>
            <person name="Goldberg J."/>
            <person name="Griggs A."/>
            <person name="Gujja S."/>
            <person name="Heilman E.R."/>
            <person name="Heiman D."/>
            <person name="Howarth C."/>
            <person name="Larson L."/>
            <person name="Lui A."/>
            <person name="MacDonald P.J."/>
            <person name="Mehta T."/>
            <person name="Montmayeur A."/>
            <person name="Murphy C."/>
            <person name="Neiman D."/>
            <person name="Pearson M."/>
            <person name="Priest M."/>
            <person name="Roberts A."/>
            <person name="Saif S."/>
            <person name="Shea T."/>
            <person name="Shenoy N."/>
            <person name="Sisk P."/>
            <person name="Stolte C."/>
            <person name="Sykes S."/>
            <person name="White J."/>
            <person name="Yandava C."/>
            <person name="Wortman J."/>
            <person name="Nusbaum C."/>
            <person name="Birren B."/>
        </authorList>
    </citation>
    <scope>NUCLEOTIDE SEQUENCE [LARGE SCALE GENOMIC DNA]</scope>
    <source>
        <strain evidence="6 7">WAL-19142</strain>
    </source>
</reference>
<dbReference type="Proteomes" id="UP000037392">
    <property type="component" value="Unassembled WGS sequence"/>
</dbReference>
<proteinExistence type="predicted"/>
<evidence type="ECO:0000256" key="4">
    <source>
        <dbReference type="ARBA" id="ARBA00022833"/>
    </source>
</evidence>
<evidence type="ECO:0000256" key="3">
    <source>
        <dbReference type="ARBA" id="ARBA00022801"/>
    </source>
</evidence>
<dbReference type="GO" id="GO:0008270">
    <property type="term" value="F:zinc ion binding"/>
    <property type="evidence" value="ECO:0007669"/>
    <property type="project" value="TreeGrafter"/>
</dbReference>
<keyword evidence="2" id="KW-0479">Metal-binding</keyword>